<evidence type="ECO:0000313" key="2">
    <source>
        <dbReference type="Proteomes" id="UP000634136"/>
    </source>
</evidence>
<organism evidence="1 2">
    <name type="scientific">Senna tora</name>
    <dbReference type="NCBI Taxonomy" id="362788"/>
    <lineage>
        <taxon>Eukaryota</taxon>
        <taxon>Viridiplantae</taxon>
        <taxon>Streptophyta</taxon>
        <taxon>Embryophyta</taxon>
        <taxon>Tracheophyta</taxon>
        <taxon>Spermatophyta</taxon>
        <taxon>Magnoliopsida</taxon>
        <taxon>eudicotyledons</taxon>
        <taxon>Gunneridae</taxon>
        <taxon>Pentapetalae</taxon>
        <taxon>rosids</taxon>
        <taxon>fabids</taxon>
        <taxon>Fabales</taxon>
        <taxon>Fabaceae</taxon>
        <taxon>Caesalpinioideae</taxon>
        <taxon>Cassia clade</taxon>
        <taxon>Senna</taxon>
    </lineage>
</organism>
<name>A0A834SRA9_9FABA</name>
<keyword evidence="2" id="KW-1185">Reference proteome</keyword>
<comment type="caution">
    <text evidence="1">The sequence shown here is derived from an EMBL/GenBank/DDBJ whole genome shotgun (WGS) entry which is preliminary data.</text>
</comment>
<sequence length="32" mass="3700">MARIIYARLAEAYGQKSRYNLIEANTRLKATN</sequence>
<gene>
    <name evidence="1" type="ORF">G2W53_039671</name>
</gene>
<protein>
    <submittedName>
        <fullName evidence="1">Uncharacterized protein</fullName>
    </submittedName>
</protein>
<reference evidence="1" key="1">
    <citation type="submission" date="2020-09" db="EMBL/GenBank/DDBJ databases">
        <title>Genome-Enabled Discovery of Anthraquinone Biosynthesis in Senna tora.</title>
        <authorList>
            <person name="Kang S.-H."/>
            <person name="Pandey R.P."/>
            <person name="Lee C.-M."/>
            <person name="Sim J.-S."/>
            <person name="Jeong J.-T."/>
            <person name="Choi B.-S."/>
            <person name="Jung M."/>
            <person name="Ginzburg D."/>
            <person name="Zhao K."/>
            <person name="Won S.Y."/>
            <person name="Oh T.-J."/>
            <person name="Yu Y."/>
            <person name="Kim N.-H."/>
            <person name="Lee O.R."/>
            <person name="Lee T.-H."/>
            <person name="Bashyal P."/>
            <person name="Kim T.-S."/>
            <person name="Lee W.-H."/>
            <person name="Kawkins C."/>
            <person name="Kim C.-K."/>
            <person name="Kim J.S."/>
            <person name="Ahn B.O."/>
            <person name="Rhee S.Y."/>
            <person name="Sohng J.K."/>
        </authorList>
    </citation>
    <scope>NUCLEOTIDE SEQUENCE</scope>
    <source>
        <tissue evidence="1">Leaf</tissue>
    </source>
</reference>
<evidence type="ECO:0000313" key="1">
    <source>
        <dbReference type="EMBL" id="KAF7807510.1"/>
    </source>
</evidence>
<proteinExistence type="predicted"/>
<dbReference type="AlphaFoldDB" id="A0A834SRA9"/>
<dbReference type="EMBL" id="JAAIUW010000012">
    <property type="protein sequence ID" value="KAF7807510.1"/>
    <property type="molecule type" value="Genomic_DNA"/>
</dbReference>
<accession>A0A834SRA9</accession>
<dbReference type="Proteomes" id="UP000634136">
    <property type="component" value="Unassembled WGS sequence"/>
</dbReference>